<evidence type="ECO:0008006" key="4">
    <source>
        <dbReference type="Google" id="ProtNLM"/>
    </source>
</evidence>
<evidence type="ECO:0000256" key="1">
    <source>
        <dbReference type="SAM" id="Phobius"/>
    </source>
</evidence>
<sequence>MDQLINLGIFATIAIYSFIVYLRWWQMYKQMEVLLHEHYEQRGLEIVSISKLSATDRFKYGVPWSPFISFYTSSFRFLRAGKETVCRSVETRDESGTEQIRYVEIGFSGTEEISVNEFEVYEF</sequence>
<keyword evidence="3" id="KW-1185">Reference proteome</keyword>
<protein>
    <recommendedName>
        <fullName evidence="4">DUF3301 domain-containing protein</fullName>
    </recommendedName>
</protein>
<dbReference type="OrthoDB" id="1123347at2"/>
<reference evidence="2 3" key="1">
    <citation type="submission" date="2018-09" db="EMBL/GenBank/DDBJ databases">
        <title>Genomic Encyclopedia of Archaeal and Bacterial Type Strains, Phase II (KMG-II): from individual species to whole genera.</title>
        <authorList>
            <person name="Goeker M."/>
        </authorList>
    </citation>
    <scope>NUCLEOTIDE SEQUENCE [LARGE SCALE GENOMIC DNA]</scope>
    <source>
        <strain evidence="2 3">DSM 27148</strain>
    </source>
</reference>
<organism evidence="2 3">
    <name type="scientific">Mangrovibacterium diazotrophicum</name>
    <dbReference type="NCBI Taxonomy" id="1261403"/>
    <lineage>
        <taxon>Bacteria</taxon>
        <taxon>Pseudomonadati</taxon>
        <taxon>Bacteroidota</taxon>
        <taxon>Bacteroidia</taxon>
        <taxon>Marinilabiliales</taxon>
        <taxon>Prolixibacteraceae</taxon>
        <taxon>Mangrovibacterium</taxon>
    </lineage>
</organism>
<accession>A0A419W9J2</accession>
<dbReference type="AlphaFoldDB" id="A0A419W9J2"/>
<keyword evidence="1" id="KW-0812">Transmembrane</keyword>
<gene>
    <name evidence="2" type="ORF">BC643_2497</name>
</gene>
<feature type="transmembrane region" description="Helical" evidence="1">
    <location>
        <begin position="6"/>
        <end position="25"/>
    </location>
</feature>
<keyword evidence="1" id="KW-1133">Transmembrane helix</keyword>
<comment type="caution">
    <text evidence="2">The sequence shown here is derived from an EMBL/GenBank/DDBJ whole genome shotgun (WGS) entry which is preliminary data.</text>
</comment>
<dbReference type="EMBL" id="RAPN01000001">
    <property type="protein sequence ID" value="RKD92127.1"/>
    <property type="molecule type" value="Genomic_DNA"/>
</dbReference>
<evidence type="ECO:0000313" key="3">
    <source>
        <dbReference type="Proteomes" id="UP000283387"/>
    </source>
</evidence>
<dbReference type="Proteomes" id="UP000283387">
    <property type="component" value="Unassembled WGS sequence"/>
</dbReference>
<dbReference type="RefSeq" id="WP_120273372.1">
    <property type="nucleotide sequence ID" value="NZ_RAPN01000001.1"/>
</dbReference>
<evidence type="ECO:0000313" key="2">
    <source>
        <dbReference type="EMBL" id="RKD92127.1"/>
    </source>
</evidence>
<proteinExistence type="predicted"/>
<name>A0A419W9J2_9BACT</name>
<keyword evidence="1" id="KW-0472">Membrane</keyword>